<dbReference type="EMBL" id="JWHR01000013">
    <property type="protein sequence ID" value="KHS58770.1"/>
    <property type="molecule type" value="Genomic_DNA"/>
</dbReference>
<keyword evidence="3" id="KW-1185">Reference proteome</keyword>
<keyword evidence="1" id="KW-0812">Transmembrane</keyword>
<dbReference type="STRING" id="1577792.QX51_01155"/>
<comment type="caution">
    <text evidence="2">The sequence shown here is derived from an EMBL/GenBank/DDBJ whole genome shotgun (WGS) entry which is preliminary data.</text>
</comment>
<keyword evidence="1" id="KW-0472">Membrane</keyword>
<keyword evidence="1" id="KW-1133">Transmembrane helix</keyword>
<feature type="transmembrane region" description="Helical" evidence="1">
    <location>
        <begin position="69"/>
        <end position="88"/>
    </location>
</feature>
<protein>
    <submittedName>
        <fullName evidence="2">Uncharacterized protein</fullName>
    </submittedName>
</protein>
<dbReference type="OrthoDB" id="1744547at2"/>
<reference evidence="2 3" key="1">
    <citation type="submission" date="2014-12" db="EMBL/GenBank/DDBJ databases">
        <title>Draft genome sequence of Terrisporobacter sp. 08-306576, isolated from the blood culture of a bacteremia patient.</title>
        <authorList>
            <person name="Lund L.C."/>
            <person name="Sydenham T.V."/>
            <person name="Hogh S.V."/>
            <person name="Skov M.N."/>
            <person name="Kemp M."/>
            <person name="Justesen U.S."/>
        </authorList>
    </citation>
    <scope>NUCLEOTIDE SEQUENCE [LARGE SCALE GENOMIC DNA]</scope>
    <source>
        <strain evidence="2 3">08-306576</strain>
    </source>
</reference>
<dbReference type="AlphaFoldDB" id="A0A0B3WW13"/>
<accession>A0A0B3WW13</accession>
<dbReference type="RefSeq" id="WP_039678068.1">
    <property type="nucleotide sequence ID" value="NZ_JAWGXO010000007.1"/>
</dbReference>
<evidence type="ECO:0000313" key="2">
    <source>
        <dbReference type="EMBL" id="KHS58770.1"/>
    </source>
</evidence>
<evidence type="ECO:0000256" key="1">
    <source>
        <dbReference type="SAM" id="Phobius"/>
    </source>
</evidence>
<gene>
    <name evidence="2" type="ORF">QX51_01155</name>
</gene>
<name>A0A0B3WW13_9FIRM</name>
<organism evidence="2 3">
    <name type="scientific">Terrisporobacter othiniensis</name>
    <dbReference type="NCBI Taxonomy" id="1577792"/>
    <lineage>
        <taxon>Bacteria</taxon>
        <taxon>Bacillati</taxon>
        <taxon>Bacillota</taxon>
        <taxon>Clostridia</taxon>
        <taxon>Peptostreptococcales</taxon>
        <taxon>Peptostreptococcaceae</taxon>
        <taxon>Terrisporobacter</taxon>
    </lineage>
</organism>
<proteinExistence type="predicted"/>
<sequence>MKDKNNFDKEIYNLIDNMENLDELDFDFENIGEEENLSSKDMEKIREKTYKKIENQNIKKYKIKSLSRFIASIVLVALIGTTVVIAIANNLHKYEPSSGKIIKSETPIYTLSKPITKKVKDGEITLNSFILNPQEERFDAEEEGRNVNYEYIKREVRINGKDILEADYEEWNDMGSEWTLSIGRPCEYKEGDKVEYIVIIKDKLGKESKIDFQLKLSEATSIEEYNKNLPNATNNNVTISAMTKEENNTLYVDLIAISTKENMDFEVDSFGDYDFENNKVNIFLTDVNGKKVKAEGLEYYDGSKLKFNIENLQKPFTIEIKGLNVCSNDLKGEKVTLPVLEINEEKSINKLIDIEDKNNYLTKESCKVLIKSVKRVKGEEENNYKLTLDYPDNKNSSIKIKGVNVEPDLSFVDLIKGMISTYNPMNLSGSSQELSEDGTYKEITLEYSNKDKKENVKPKFEISGYEYIIEGHWKLIIK</sequence>
<dbReference type="Proteomes" id="UP000031189">
    <property type="component" value="Unassembled WGS sequence"/>
</dbReference>
<evidence type="ECO:0000313" key="3">
    <source>
        <dbReference type="Proteomes" id="UP000031189"/>
    </source>
</evidence>